<dbReference type="PROSITE" id="PS00211">
    <property type="entry name" value="ABC_TRANSPORTER_1"/>
    <property type="match status" value="2"/>
</dbReference>
<dbReference type="Proteomes" id="UP001595699">
    <property type="component" value="Unassembled WGS sequence"/>
</dbReference>
<dbReference type="InterPro" id="IPR027417">
    <property type="entry name" value="P-loop_NTPase"/>
</dbReference>
<dbReference type="InterPro" id="IPR003439">
    <property type="entry name" value="ABC_transporter-like_ATP-bd"/>
</dbReference>
<name>A0ABV7YER2_9ACTN</name>
<dbReference type="PANTHER" id="PTHR19211:SF14">
    <property type="entry name" value="ATP-BINDING CASSETTE SUB-FAMILY F MEMBER 1"/>
    <property type="match status" value="1"/>
</dbReference>
<evidence type="ECO:0000259" key="4">
    <source>
        <dbReference type="PROSITE" id="PS50893"/>
    </source>
</evidence>
<dbReference type="RefSeq" id="WP_239553907.1">
    <property type="nucleotide sequence ID" value="NZ_JAFBCM010000001.1"/>
</dbReference>
<dbReference type="InterPro" id="IPR003593">
    <property type="entry name" value="AAA+_ATPase"/>
</dbReference>
<gene>
    <name evidence="5" type="primary">abc-f</name>
    <name evidence="5" type="ORF">ACFOUW_17400</name>
</gene>
<comment type="caution">
    <text evidence="5">The sequence shown here is derived from an EMBL/GenBank/DDBJ whole genome shotgun (WGS) entry which is preliminary data.</text>
</comment>
<reference evidence="6" key="1">
    <citation type="journal article" date="2019" name="Int. J. Syst. Evol. Microbiol.">
        <title>The Global Catalogue of Microorganisms (GCM) 10K type strain sequencing project: providing services to taxonomists for standard genome sequencing and annotation.</title>
        <authorList>
            <consortium name="The Broad Institute Genomics Platform"/>
            <consortium name="The Broad Institute Genome Sequencing Center for Infectious Disease"/>
            <person name="Wu L."/>
            <person name="Ma J."/>
        </authorList>
    </citation>
    <scope>NUCLEOTIDE SEQUENCE [LARGE SCALE GENOMIC DNA]</scope>
    <source>
        <strain evidence="6">CGMCC 4.7241</strain>
    </source>
</reference>
<dbReference type="SUPFAM" id="SSF52540">
    <property type="entry name" value="P-loop containing nucleoside triphosphate hydrolases"/>
    <property type="match status" value="2"/>
</dbReference>
<dbReference type="NCBIfam" id="NF000355">
    <property type="entry name" value="ribo_prot_ABC_F"/>
    <property type="match status" value="1"/>
</dbReference>
<dbReference type="EMBL" id="JBHRZH010000015">
    <property type="protein sequence ID" value="MFC3762623.1"/>
    <property type="molecule type" value="Genomic_DNA"/>
</dbReference>
<feature type="domain" description="ABC transporter" evidence="4">
    <location>
        <begin position="331"/>
        <end position="530"/>
    </location>
</feature>
<feature type="domain" description="ABC transporter" evidence="4">
    <location>
        <begin position="5"/>
        <end position="261"/>
    </location>
</feature>
<keyword evidence="1" id="KW-0677">Repeat</keyword>
<evidence type="ECO:0000256" key="1">
    <source>
        <dbReference type="ARBA" id="ARBA00022737"/>
    </source>
</evidence>
<dbReference type="CDD" id="cd03221">
    <property type="entry name" value="ABCF_EF-3"/>
    <property type="match status" value="1"/>
</dbReference>
<keyword evidence="2" id="KW-0547">Nucleotide-binding</keyword>
<sequence length="530" mass="58201">MRSQLTLRHVSKSYADRLVLDDVSLTITPGEHVGIVGENGAGKSTLLRLIAGQEPPDDGELLVAADGVGHLAQIIDLPPETTVLGAIDSALADLRAIERRLQEVGEDQVDEYAELLAAFELRGGYDADARVAAAMHGLGIGDLPHERSMDTLSGGEQSRLALACLIAAASELMLLDEPTNHLDDAALDWLETHLRAHRGTVVAVSHDRTFLERVATALLEIDADRHVVQRYGNGYEGFLKEKAAERQRWEQSYAVWCADLSQQELRAATTARRVGHNHPIKDRNKMDHFGMGQRVQHQVSSRVRNAEERIRRLRADPVPRPPEPLAFTAKLTAEKTDRQLLQANGLRIAGRLEVDDLALEAGDRLLIHGPNGAGKTTLLRVLAGTLVPEDGEVERNASIGVLGQQIEFTDDRRSALATFAGGRPGTREEFAERLLRFGLFRTADLRKPVGTLSVGQRRRLALARVLDENVDLLLLDEPTNHLSPALVEELEAALQTYEGAVVVVTHDRLLRRRFPGPQREMRAGRLAAAA</sequence>
<dbReference type="InterPro" id="IPR050611">
    <property type="entry name" value="ABCF"/>
</dbReference>
<dbReference type="SMART" id="SM00382">
    <property type="entry name" value="AAA"/>
    <property type="match status" value="2"/>
</dbReference>
<dbReference type="Pfam" id="PF00005">
    <property type="entry name" value="ABC_tran"/>
    <property type="match status" value="2"/>
</dbReference>
<dbReference type="InterPro" id="IPR017871">
    <property type="entry name" value="ABC_transporter-like_CS"/>
</dbReference>
<evidence type="ECO:0000256" key="2">
    <source>
        <dbReference type="ARBA" id="ARBA00022741"/>
    </source>
</evidence>
<keyword evidence="6" id="KW-1185">Reference proteome</keyword>
<dbReference type="PANTHER" id="PTHR19211">
    <property type="entry name" value="ATP-BINDING TRANSPORT PROTEIN-RELATED"/>
    <property type="match status" value="1"/>
</dbReference>
<dbReference type="Gene3D" id="3.40.50.300">
    <property type="entry name" value="P-loop containing nucleotide triphosphate hydrolases"/>
    <property type="match status" value="2"/>
</dbReference>
<keyword evidence="3" id="KW-0067">ATP-binding</keyword>
<accession>A0ABV7YER2</accession>
<proteinExistence type="predicted"/>
<evidence type="ECO:0000313" key="5">
    <source>
        <dbReference type="EMBL" id="MFC3762623.1"/>
    </source>
</evidence>
<organism evidence="5 6">
    <name type="scientific">Tenggerimyces flavus</name>
    <dbReference type="NCBI Taxonomy" id="1708749"/>
    <lineage>
        <taxon>Bacteria</taxon>
        <taxon>Bacillati</taxon>
        <taxon>Actinomycetota</taxon>
        <taxon>Actinomycetes</taxon>
        <taxon>Propionibacteriales</taxon>
        <taxon>Nocardioidaceae</taxon>
        <taxon>Tenggerimyces</taxon>
    </lineage>
</organism>
<dbReference type="PROSITE" id="PS50893">
    <property type="entry name" value="ABC_TRANSPORTER_2"/>
    <property type="match status" value="2"/>
</dbReference>
<evidence type="ECO:0000256" key="3">
    <source>
        <dbReference type="ARBA" id="ARBA00022840"/>
    </source>
</evidence>
<protein>
    <submittedName>
        <fullName evidence="5">Ribosomal protection-like ABC-F family protein</fullName>
    </submittedName>
</protein>
<evidence type="ECO:0000313" key="6">
    <source>
        <dbReference type="Proteomes" id="UP001595699"/>
    </source>
</evidence>